<evidence type="ECO:0000256" key="1">
    <source>
        <dbReference type="ARBA" id="ARBA00022857"/>
    </source>
</evidence>
<evidence type="ECO:0000313" key="3">
    <source>
        <dbReference type="EMBL" id="KAH8099800.1"/>
    </source>
</evidence>
<comment type="caution">
    <text evidence="3">The sequence shown here is derived from an EMBL/GenBank/DDBJ whole genome shotgun (WGS) entry which is preliminary data.</text>
</comment>
<dbReference type="OrthoDB" id="191139at2759"/>
<keyword evidence="2" id="KW-0560">Oxidoreductase</keyword>
<dbReference type="PANTHER" id="PTHR43157">
    <property type="entry name" value="PHOSPHATIDYLINOSITOL-GLYCAN BIOSYNTHESIS CLASS F PROTEIN-RELATED"/>
    <property type="match status" value="1"/>
</dbReference>
<dbReference type="SUPFAM" id="SSF51735">
    <property type="entry name" value="NAD(P)-binding Rossmann-fold domains"/>
    <property type="match status" value="1"/>
</dbReference>
<dbReference type="AlphaFoldDB" id="A0A8K0XPP7"/>
<gene>
    <name evidence="3" type="ORF">BXZ70DRAFT_941111</name>
</gene>
<protein>
    <submittedName>
        <fullName evidence="3">NAD-binding protein</fullName>
    </submittedName>
</protein>
<name>A0A8K0XPP7_9AGAR</name>
<dbReference type="InterPro" id="IPR036291">
    <property type="entry name" value="NAD(P)-bd_dom_sf"/>
</dbReference>
<keyword evidence="4" id="KW-1185">Reference proteome</keyword>
<reference evidence="3" key="1">
    <citation type="journal article" date="2021" name="New Phytol.">
        <title>Evolutionary innovations through gain and loss of genes in the ectomycorrhizal Boletales.</title>
        <authorList>
            <person name="Wu G."/>
            <person name="Miyauchi S."/>
            <person name="Morin E."/>
            <person name="Kuo A."/>
            <person name="Drula E."/>
            <person name="Varga T."/>
            <person name="Kohler A."/>
            <person name="Feng B."/>
            <person name="Cao Y."/>
            <person name="Lipzen A."/>
            <person name="Daum C."/>
            <person name="Hundley H."/>
            <person name="Pangilinan J."/>
            <person name="Johnson J."/>
            <person name="Barry K."/>
            <person name="LaButti K."/>
            <person name="Ng V."/>
            <person name="Ahrendt S."/>
            <person name="Min B."/>
            <person name="Choi I.G."/>
            <person name="Park H."/>
            <person name="Plett J.M."/>
            <person name="Magnuson J."/>
            <person name="Spatafora J.W."/>
            <person name="Nagy L.G."/>
            <person name="Henrissat B."/>
            <person name="Grigoriev I.V."/>
            <person name="Yang Z.L."/>
            <person name="Xu J."/>
            <person name="Martin F.M."/>
        </authorList>
    </citation>
    <scope>NUCLEOTIDE SEQUENCE</scope>
    <source>
        <strain evidence="3">KKN 215</strain>
    </source>
</reference>
<dbReference type="PROSITE" id="PS00061">
    <property type="entry name" value="ADH_SHORT"/>
    <property type="match status" value="1"/>
</dbReference>
<accession>A0A8K0XPP7</accession>
<dbReference type="InterPro" id="IPR002347">
    <property type="entry name" value="SDR_fam"/>
</dbReference>
<proteinExistence type="predicted"/>
<dbReference type="Gene3D" id="3.40.50.720">
    <property type="entry name" value="NAD(P)-binding Rossmann-like Domain"/>
    <property type="match status" value="1"/>
</dbReference>
<dbReference type="PRINTS" id="PR00081">
    <property type="entry name" value="GDHRDH"/>
</dbReference>
<evidence type="ECO:0000256" key="2">
    <source>
        <dbReference type="ARBA" id="ARBA00023002"/>
    </source>
</evidence>
<dbReference type="InterPro" id="IPR020904">
    <property type="entry name" value="Sc_DH/Rdtase_CS"/>
</dbReference>
<organism evidence="3 4">
    <name type="scientific">Cristinia sonorae</name>
    <dbReference type="NCBI Taxonomy" id="1940300"/>
    <lineage>
        <taxon>Eukaryota</taxon>
        <taxon>Fungi</taxon>
        <taxon>Dikarya</taxon>
        <taxon>Basidiomycota</taxon>
        <taxon>Agaricomycotina</taxon>
        <taxon>Agaricomycetes</taxon>
        <taxon>Agaricomycetidae</taxon>
        <taxon>Agaricales</taxon>
        <taxon>Pleurotineae</taxon>
        <taxon>Stephanosporaceae</taxon>
        <taxon>Cristinia</taxon>
    </lineage>
</organism>
<evidence type="ECO:0000313" key="4">
    <source>
        <dbReference type="Proteomes" id="UP000813824"/>
    </source>
</evidence>
<dbReference type="Pfam" id="PF00106">
    <property type="entry name" value="adh_short"/>
    <property type="match status" value="1"/>
</dbReference>
<dbReference type="GO" id="GO:0016491">
    <property type="term" value="F:oxidoreductase activity"/>
    <property type="evidence" value="ECO:0007669"/>
    <property type="project" value="UniProtKB-KW"/>
</dbReference>
<keyword evidence="1" id="KW-0521">NADP</keyword>
<sequence>MRRLLSTASRDLCHSLDDHDHVTMGQSLSEVFPPKPRFSVEDIQDLSGKVIIVTGGNSGIGKETIRAFLTRNARVYMASRNEDKANAAIQELKTDTGKEAIFLPLDLANLKSVRHAAEEFMSKEKQLHILINGAGIMYLTSAPGYNEITEDGYDIQWGSNVVGPFLFIKLLIPALLEGVATSEDRTSRVVFTASRLQTQSIQYDTLQDTTGRAKMSPSQRYAQSKFASVVLSADFSRRYGERGLVSFAVNPGSIKTPLHRNSPAIYRPFASLIHHPPAMGALTQLWGTTTASGGDLKGKYLIPWARIGKPVPSSQDPEVGRRLWDWLEEQTRDK</sequence>
<dbReference type="PANTHER" id="PTHR43157:SF31">
    <property type="entry name" value="PHOSPHATIDYLINOSITOL-GLYCAN BIOSYNTHESIS CLASS F PROTEIN"/>
    <property type="match status" value="1"/>
</dbReference>
<dbReference type="Proteomes" id="UP000813824">
    <property type="component" value="Unassembled WGS sequence"/>
</dbReference>
<dbReference type="EMBL" id="JAEVFJ010000018">
    <property type="protein sequence ID" value="KAH8099800.1"/>
    <property type="molecule type" value="Genomic_DNA"/>
</dbReference>